<evidence type="ECO:0000256" key="3">
    <source>
        <dbReference type="ARBA" id="ARBA00023163"/>
    </source>
</evidence>
<dbReference type="InterPro" id="IPR036735">
    <property type="entry name" value="NGN_dom_sf"/>
</dbReference>
<evidence type="ECO:0000256" key="1">
    <source>
        <dbReference type="ARBA" id="ARBA00022814"/>
    </source>
</evidence>
<dbReference type="GO" id="GO:0006354">
    <property type="term" value="P:DNA-templated transcription elongation"/>
    <property type="evidence" value="ECO:0007669"/>
    <property type="project" value="InterPro"/>
</dbReference>
<dbReference type="SMART" id="SM00739">
    <property type="entry name" value="KOW"/>
    <property type="match status" value="1"/>
</dbReference>
<feature type="domain" description="KOW" evidence="4">
    <location>
        <begin position="117"/>
        <end position="144"/>
    </location>
</feature>
<keyword evidence="2" id="KW-0805">Transcription regulation</keyword>
<evidence type="ECO:0000313" key="6">
    <source>
        <dbReference type="Proteomes" id="UP000240971"/>
    </source>
</evidence>
<dbReference type="Pfam" id="PF02357">
    <property type="entry name" value="NusG"/>
    <property type="match status" value="1"/>
</dbReference>
<dbReference type="InterPro" id="IPR008991">
    <property type="entry name" value="Translation_prot_SH3-like_sf"/>
</dbReference>
<evidence type="ECO:0000256" key="2">
    <source>
        <dbReference type="ARBA" id="ARBA00023015"/>
    </source>
</evidence>
<evidence type="ECO:0000313" key="5">
    <source>
        <dbReference type="EMBL" id="PSL45606.1"/>
    </source>
</evidence>
<keyword evidence="1" id="KW-0889">Transcription antitermination</keyword>
<dbReference type="Gene3D" id="3.30.70.940">
    <property type="entry name" value="NusG, N-terminal domain"/>
    <property type="match status" value="1"/>
</dbReference>
<keyword evidence="3" id="KW-0804">Transcription</keyword>
<name>A0A2P8HHC9_CHINA</name>
<dbReference type="GO" id="GO:0031564">
    <property type="term" value="P:transcription antitermination"/>
    <property type="evidence" value="ECO:0007669"/>
    <property type="project" value="UniProtKB-KW"/>
</dbReference>
<dbReference type="InterPro" id="IPR043425">
    <property type="entry name" value="NusG-like"/>
</dbReference>
<dbReference type="PANTHER" id="PTHR30265">
    <property type="entry name" value="RHO-INTERACTING TRANSCRIPTION TERMINATION FACTOR NUSG"/>
    <property type="match status" value="1"/>
</dbReference>
<reference evidence="5 6" key="1">
    <citation type="submission" date="2018-03" db="EMBL/GenBank/DDBJ databases">
        <title>Genomic Encyclopedia of Archaeal and Bacterial Type Strains, Phase II (KMG-II): from individual species to whole genera.</title>
        <authorList>
            <person name="Goeker M."/>
        </authorList>
    </citation>
    <scope>NUCLEOTIDE SEQUENCE [LARGE SCALE GENOMIC DNA]</scope>
    <source>
        <strain evidence="5 6">DSM 24859</strain>
    </source>
</reference>
<evidence type="ECO:0000259" key="4">
    <source>
        <dbReference type="SMART" id="SM00739"/>
    </source>
</evidence>
<dbReference type="EMBL" id="PYAW01000004">
    <property type="protein sequence ID" value="PSL45606.1"/>
    <property type="molecule type" value="Genomic_DNA"/>
</dbReference>
<dbReference type="PANTHER" id="PTHR30265:SF4">
    <property type="entry name" value="KOW MOTIF FAMILY PROTEIN, EXPRESSED"/>
    <property type="match status" value="1"/>
</dbReference>
<dbReference type="AlphaFoldDB" id="A0A2P8HHC9"/>
<dbReference type="NCBIfam" id="NF033644">
    <property type="entry name" value="antiterm_UpxY"/>
    <property type="match status" value="1"/>
</dbReference>
<dbReference type="OrthoDB" id="9796143at2"/>
<proteinExistence type="predicted"/>
<organism evidence="5 6">
    <name type="scientific">Chitinophaga niastensis</name>
    <dbReference type="NCBI Taxonomy" id="536980"/>
    <lineage>
        <taxon>Bacteria</taxon>
        <taxon>Pseudomonadati</taxon>
        <taxon>Bacteroidota</taxon>
        <taxon>Chitinophagia</taxon>
        <taxon>Chitinophagales</taxon>
        <taxon>Chitinophagaceae</taxon>
        <taxon>Chitinophaga</taxon>
    </lineage>
</organism>
<dbReference type="InterPro" id="IPR005824">
    <property type="entry name" value="KOW"/>
</dbReference>
<accession>A0A2P8HHC9</accession>
<keyword evidence="6" id="KW-1185">Reference proteome</keyword>
<dbReference type="Proteomes" id="UP000240971">
    <property type="component" value="Unassembled WGS sequence"/>
</dbReference>
<dbReference type="SUPFAM" id="SSF82679">
    <property type="entry name" value="N-utilization substance G protein NusG, N-terminal domain"/>
    <property type="match status" value="1"/>
</dbReference>
<protein>
    <submittedName>
        <fullName evidence="5">Transcription antitermination factor NusG</fullName>
    </submittedName>
</protein>
<dbReference type="RefSeq" id="WP_106529926.1">
    <property type="nucleotide sequence ID" value="NZ_PYAW01000004.1"/>
</dbReference>
<comment type="caution">
    <text evidence="5">The sequence shown here is derived from an EMBL/GenBank/DDBJ whole genome shotgun (WGS) entry which is preliminary data.</text>
</comment>
<gene>
    <name evidence="5" type="ORF">CLV51_104312</name>
</gene>
<sequence>MSALITGWYVIYTRPRHEKKVAIQLSDANIAYFLPTTRTLRIWKDRKKYVDTPLFPSYVFIYLEDMETYYSVLTLDGVLYYVRAGKEVVKVNENVIHNICLVMKEVNDTDIEVSDDYFLPGKQVMIKDGVLCGLIGEVVEVKGEQKILIRVNMLRKNILITLSCEYLSAIAT</sequence>
<dbReference type="InterPro" id="IPR006645">
    <property type="entry name" value="NGN-like_dom"/>
</dbReference>
<dbReference type="SUPFAM" id="SSF50104">
    <property type="entry name" value="Translation proteins SH3-like domain"/>
    <property type="match status" value="1"/>
</dbReference>